<evidence type="ECO:0000259" key="13">
    <source>
        <dbReference type="PROSITE" id="PS50109"/>
    </source>
</evidence>
<dbReference type="SUPFAM" id="SSF55874">
    <property type="entry name" value="ATPase domain of HSP90 chaperone/DNA topoisomerase II/histidine kinase"/>
    <property type="match status" value="1"/>
</dbReference>
<dbReference type="EC" id="2.7.13.3" evidence="3"/>
<dbReference type="SMART" id="SM00387">
    <property type="entry name" value="HATPase_c"/>
    <property type="match status" value="1"/>
</dbReference>
<evidence type="ECO:0000256" key="1">
    <source>
        <dbReference type="ARBA" id="ARBA00000085"/>
    </source>
</evidence>
<evidence type="ECO:0000256" key="11">
    <source>
        <dbReference type="ARBA" id="ARBA00023012"/>
    </source>
</evidence>
<organism evidence="15 16">
    <name type="scientific">Ochrobactrum chromiisoli</name>
    <dbReference type="NCBI Taxonomy" id="2993941"/>
    <lineage>
        <taxon>Bacteria</taxon>
        <taxon>Pseudomonadati</taxon>
        <taxon>Pseudomonadota</taxon>
        <taxon>Alphaproteobacteria</taxon>
        <taxon>Hyphomicrobiales</taxon>
        <taxon>Brucellaceae</taxon>
        <taxon>Brucella/Ochrobactrum group</taxon>
        <taxon>Ochrobactrum</taxon>
    </lineage>
</organism>
<dbReference type="PANTHER" id="PTHR45436">
    <property type="entry name" value="SENSOR HISTIDINE KINASE YKOH"/>
    <property type="match status" value="1"/>
</dbReference>
<evidence type="ECO:0000256" key="12">
    <source>
        <dbReference type="SAM" id="Phobius"/>
    </source>
</evidence>
<feature type="transmembrane region" description="Helical" evidence="12">
    <location>
        <begin position="145"/>
        <end position="164"/>
    </location>
</feature>
<dbReference type="Gene3D" id="1.10.287.130">
    <property type="match status" value="1"/>
</dbReference>
<dbReference type="Proteomes" id="UP001301216">
    <property type="component" value="Unassembled WGS sequence"/>
</dbReference>
<evidence type="ECO:0000313" key="16">
    <source>
        <dbReference type="Proteomes" id="UP001301216"/>
    </source>
</evidence>
<dbReference type="InterPro" id="IPR050428">
    <property type="entry name" value="TCS_sensor_his_kinase"/>
</dbReference>
<dbReference type="RefSeq" id="WP_265986329.1">
    <property type="nucleotide sequence ID" value="NZ_JAPHAV010000013.1"/>
</dbReference>
<evidence type="ECO:0000256" key="5">
    <source>
        <dbReference type="ARBA" id="ARBA00022679"/>
    </source>
</evidence>
<keyword evidence="16" id="KW-1185">Reference proteome</keyword>
<gene>
    <name evidence="15" type="ORF">OPR82_18230</name>
</gene>
<protein>
    <recommendedName>
        <fullName evidence="3">histidine kinase</fullName>
        <ecNumber evidence="3">2.7.13.3</ecNumber>
    </recommendedName>
</protein>
<evidence type="ECO:0000259" key="14">
    <source>
        <dbReference type="PROSITE" id="PS50885"/>
    </source>
</evidence>
<dbReference type="EMBL" id="JAPHAV010000013">
    <property type="protein sequence ID" value="MCX2698668.1"/>
    <property type="molecule type" value="Genomic_DNA"/>
</dbReference>
<feature type="transmembrane region" description="Helical" evidence="12">
    <location>
        <begin position="6"/>
        <end position="28"/>
    </location>
</feature>
<dbReference type="InterPro" id="IPR036890">
    <property type="entry name" value="HATPase_C_sf"/>
</dbReference>
<keyword evidence="5" id="KW-0808">Transferase</keyword>
<evidence type="ECO:0000256" key="4">
    <source>
        <dbReference type="ARBA" id="ARBA00022553"/>
    </source>
</evidence>
<accession>A0ABT3QSQ0</accession>
<comment type="subcellular location">
    <subcellularLocation>
        <location evidence="2">Membrane</location>
        <topology evidence="2">Multi-pass membrane protein</topology>
    </subcellularLocation>
</comment>
<keyword evidence="9" id="KW-0067">ATP-binding</keyword>
<feature type="domain" description="Histidine kinase" evidence="13">
    <location>
        <begin position="229"/>
        <end position="437"/>
    </location>
</feature>
<evidence type="ECO:0000256" key="2">
    <source>
        <dbReference type="ARBA" id="ARBA00004141"/>
    </source>
</evidence>
<evidence type="ECO:0000256" key="3">
    <source>
        <dbReference type="ARBA" id="ARBA00012438"/>
    </source>
</evidence>
<dbReference type="CDD" id="cd00082">
    <property type="entry name" value="HisKA"/>
    <property type="match status" value="1"/>
</dbReference>
<keyword evidence="12" id="KW-0472">Membrane</keyword>
<evidence type="ECO:0000256" key="9">
    <source>
        <dbReference type="ARBA" id="ARBA00022840"/>
    </source>
</evidence>
<evidence type="ECO:0000313" key="15">
    <source>
        <dbReference type="EMBL" id="MCX2698668.1"/>
    </source>
</evidence>
<dbReference type="PROSITE" id="PS50885">
    <property type="entry name" value="HAMP"/>
    <property type="match status" value="1"/>
</dbReference>
<evidence type="ECO:0000256" key="7">
    <source>
        <dbReference type="ARBA" id="ARBA00022741"/>
    </source>
</evidence>
<dbReference type="Gene3D" id="3.30.565.10">
    <property type="entry name" value="Histidine kinase-like ATPase, C-terminal domain"/>
    <property type="match status" value="1"/>
</dbReference>
<dbReference type="CDD" id="cd00075">
    <property type="entry name" value="HATPase"/>
    <property type="match status" value="1"/>
</dbReference>
<dbReference type="InterPro" id="IPR003660">
    <property type="entry name" value="HAMP_dom"/>
</dbReference>
<name>A0ABT3QSQ0_9HYPH</name>
<keyword evidence="10 12" id="KW-1133">Transmembrane helix</keyword>
<evidence type="ECO:0000256" key="10">
    <source>
        <dbReference type="ARBA" id="ARBA00022989"/>
    </source>
</evidence>
<dbReference type="SMART" id="SM00388">
    <property type="entry name" value="HisKA"/>
    <property type="match status" value="1"/>
</dbReference>
<dbReference type="InterPro" id="IPR003594">
    <property type="entry name" value="HATPase_dom"/>
</dbReference>
<comment type="caution">
    <text evidence="15">The sequence shown here is derived from an EMBL/GenBank/DDBJ whole genome shotgun (WGS) entry which is preliminary data.</text>
</comment>
<reference evidence="15 16" key="1">
    <citation type="submission" date="2022-11" db="EMBL/GenBank/DDBJ databases">
        <title>Brucella sp. YY2X, whole genome shotgun sequencing project.</title>
        <authorList>
            <person name="Yang Y."/>
        </authorList>
    </citation>
    <scope>NUCLEOTIDE SEQUENCE [LARGE SCALE GENOMIC DNA]</scope>
    <source>
        <strain evidence="15 16">YY2X</strain>
    </source>
</reference>
<sequence length="437" mass="48347">MIGRLMFSVTAVVVIFWIAAAAGGILVMRSELAEIFDSSLQETTERLTPLILDDLARRDQSQSSMSLEVRSPSSRQYLTYQARDGSGQTLLHSSEINSEPFPAPLNAGFWEDDEARYFTVATKENSLFVQVADQLKNRREAINEAALALLLPVLVLIPLSLYIIRMVSRRAVNPVGDLRQAIGQKDSGDLTPVEISNLAVELQPIVHSVNLLMKRVRSSLEAERTFTSNSAHELRTPIAGALAHAQLLKNEVKNATARSRVDQIEGSLHKLMRLVEKLMQLARAEANITIAATATDLLPVLDIIVQDFQRADPLNPRLQYERHPDSTLIRMINEDAFAIMMRNLIENALIHGDHNQPVIVRVRDNSTIQVTNHGVILSDTELNAVKQRFSRGSTKSAGSGLGLPIVIELADQMKAALRLASPADGERDGFLAEVRFE</sequence>
<keyword evidence="8 15" id="KW-0418">Kinase</keyword>
<dbReference type="PROSITE" id="PS50109">
    <property type="entry name" value="HIS_KIN"/>
    <property type="match status" value="1"/>
</dbReference>
<evidence type="ECO:0000256" key="6">
    <source>
        <dbReference type="ARBA" id="ARBA00022692"/>
    </source>
</evidence>
<dbReference type="InterPro" id="IPR036097">
    <property type="entry name" value="HisK_dim/P_sf"/>
</dbReference>
<keyword evidence="11" id="KW-0902">Two-component regulatory system</keyword>
<keyword evidence="4" id="KW-0597">Phosphoprotein</keyword>
<dbReference type="PANTHER" id="PTHR45436:SF14">
    <property type="entry name" value="SENSOR PROTEIN QSEC"/>
    <property type="match status" value="1"/>
</dbReference>
<dbReference type="SUPFAM" id="SSF47384">
    <property type="entry name" value="Homodimeric domain of signal transducing histidine kinase"/>
    <property type="match status" value="1"/>
</dbReference>
<comment type="catalytic activity">
    <reaction evidence="1">
        <text>ATP + protein L-histidine = ADP + protein N-phospho-L-histidine.</text>
        <dbReference type="EC" id="2.7.13.3"/>
    </reaction>
</comment>
<keyword evidence="7" id="KW-0547">Nucleotide-binding</keyword>
<dbReference type="InterPro" id="IPR003661">
    <property type="entry name" value="HisK_dim/P_dom"/>
</dbReference>
<dbReference type="InterPro" id="IPR005467">
    <property type="entry name" value="His_kinase_dom"/>
</dbReference>
<dbReference type="Pfam" id="PF02518">
    <property type="entry name" value="HATPase_c"/>
    <property type="match status" value="1"/>
</dbReference>
<dbReference type="Pfam" id="PF00512">
    <property type="entry name" value="HisKA"/>
    <property type="match status" value="1"/>
</dbReference>
<evidence type="ECO:0000256" key="8">
    <source>
        <dbReference type="ARBA" id="ARBA00022777"/>
    </source>
</evidence>
<feature type="domain" description="HAMP" evidence="14">
    <location>
        <begin position="169"/>
        <end position="221"/>
    </location>
</feature>
<proteinExistence type="predicted"/>
<keyword evidence="6 12" id="KW-0812">Transmembrane</keyword>
<dbReference type="GO" id="GO:0016301">
    <property type="term" value="F:kinase activity"/>
    <property type="evidence" value="ECO:0007669"/>
    <property type="project" value="UniProtKB-KW"/>
</dbReference>